<dbReference type="AlphaFoldDB" id="A0A1G8VIE1"/>
<sequence>MQAKLKLFASLSDYLPSAAQANQIDIDIGDGESVAAIIERFHLPDRLVHLVLVDGVFIKPEDRAQRDLKDGEVLAIWPPVAGG</sequence>
<proteinExistence type="predicted"/>
<reference evidence="1 2" key="1">
    <citation type="submission" date="2016-10" db="EMBL/GenBank/DDBJ databases">
        <authorList>
            <person name="de Groot N.N."/>
        </authorList>
    </citation>
    <scope>NUCLEOTIDE SEQUENCE [LARGE SCALE GENOMIC DNA]</scope>
    <source>
        <strain evidence="1 2">DSM 25294</strain>
    </source>
</reference>
<dbReference type="Gene3D" id="3.10.20.30">
    <property type="match status" value="1"/>
</dbReference>
<dbReference type="EMBL" id="FNEK01000021">
    <property type="protein sequence ID" value="SDJ65808.1"/>
    <property type="molecule type" value="Genomic_DNA"/>
</dbReference>
<dbReference type="InterPro" id="IPR012675">
    <property type="entry name" value="Beta-grasp_dom_sf"/>
</dbReference>
<protein>
    <submittedName>
        <fullName evidence="1">Sulfur carrier protein ThiS (Thiamine biosynthesis)</fullName>
    </submittedName>
</protein>
<gene>
    <name evidence="1" type="ORF">SAMN04488026_102158</name>
</gene>
<name>A0A1G8VIE1_9RHOB</name>
<dbReference type="InterPro" id="IPR016155">
    <property type="entry name" value="Mopterin_synth/thiamin_S_b"/>
</dbReference>
<dbReference type="InterPro" id="IPR003749">
    <property type="entry name" value="ThiS/MoaD-like"/>
</dbReference>
<evidence type="ECO:0000313" key="1">
    <source>
        <dbReference type="EMBL" id="SDJ65808.1"/>
    </source>
</evidence>
<evidence type="ECO:0000313" key="2">
    <source>
        <dbReference type="Proteomes" id="UP000199382"/>
    </source>
</evidence>
<dbReference type="STRING" id="571298.SAMN04488026_102158"/>
<dbReference type="Proteomes" id="UP000199382">
    <property type="component" value="Unassembled WGS sequence"/>
</dbReference>
<dbReference type="SUPFAM" id="SSF54285">
    <property type="entry name" value="MoaD/ThiS"/>
    <property type="match status" value="1"/>
</dbReference>
<organism evidence="1 2">
    <name type="scientific">Aliiruegeria lutimaris</name>
    <dbReference type="NCBI Taxonomy" id="571298"/>
    <lineage>
        <taxon>Bacteria</taxon>
        <taxon>Pseudomonadati</taxon>
        <taxon>Pseudomonadota</taxon>
        <taxon>Alphaproteobacteria</taxon>
        <taxon>Rhodobacterales</taxon>
        <taxon>Roseobacteraceae</taxon>
        <taxon>Aliiruegeria</taxon>
    </lineage>
</organism>
<dbReference type="OrthoDB" id="7860782at2"/>
<dbReference type="RefSeq" id="WP_093155862.1">
    <property type="nucleotide sequence ID" value="NZ_FNEK01000021.1"/>
</dbReference>
<accession>A0A1G8VIE1</accession>
<dbReference type="Pfam" id="PF02597">
    <property type="entry name" value="ThiS"/>
    <property type="match status" value="1"/>
</dbReference>
<keyword evidence="2" id="KW-1185">Reference proteome</keyword>